<keyword evidence="7" id="KW-0788">Thiol protease</keyword>
<sequence>MMVTAGGLLKVLEDMGHDSVGSMIFLTFTVWKHKPGNWKSLTTENMELAKVVDKAAMTSLKEKRMRRMSGEGGHKTKKWTINETHFDRAVETVSPSVTDEVSDILYYEVLTNPVSPLLYSKTLNVPFHHATKDEVLVFSFTVDDGPRTVADLLDQLKSKVQLSHPTVGLRLLGIVLNRISKLDWMITTLKAKLLTLKEIKFGIHFLPTACIRSINLQYWPLRAEEIPEEEKNLGPHDRIIQVCHFTREAFPGKTAKGVQNFGEPFFLIIHEGDTLADIKLRIQKKLNVPNDELSKWKFAYGCQDAYFQDSDIVYHRFQGMRNTYGRMSPNCSEYLGLEHSYGTSERTCVTSQIPMTNLNKPGSRYMVNETCISEAEVSATRPLKRQKILAPYMENSRYDFKRSKELSVFDVIQMAEQVQLPTTGDQVISLAVKEASKITPPKYPDAGQLVYAEDVPDKNHIGGATTPISKSVF</sequence>
<evidence type="ECO:0000256" key="3">
    <source>
        <dbReference type="ARBA" id="ARBA00012759"/>
    </source>
</evidence>
<dbReference type="AlphaFoldDB" id="A0AAD4XLM2"/>
<keyword evidence="10" id="KW-1185">Reference proteome</keyword>
<evidence type="ECO:0000256" key="2">
    <source>
        <dbReference type="ARBA" id="ARBA00009085"/>
    </source>
</evidence>
<keyword evidence="4" id="KW-0645">Protease</keyword>
<comment type="caution">
    <text evidence="9">The sequence shown here is derived from an EMBL/GenBank/DDBJ whole genome shotgun (WGS) entry which is preliminary data.</text>
</comment>
<gene>
    <name evidence="9" type="ORF">MKW98_032604</name>
</gene>
<evidence type="ECO:0000259" key="8">
    <source>
        <dbReference type="Pfam" id="PF14533"/>
    </source>
</evidence>
<name>A0AAD4XLM2_9MAGN</name>
<dbReference type="Proteomes" id="UP001202328">
    <property type="component" value="Unassembled WGS sequence"/>
</dbReference>
<dbReference type="GO" id="GO:0004843">
    <property type="term" value="F:cysteine-type deubiquitinase activity"/>
    <property type="evidence" value="ECO:0007669"/>
    <property type="project" value="UniProtKB-EC"/>
</dbReference>
<keyword evidence="5" id="KW-0833">Ubl conjugation pathway</keyword>
<evidence type="ECO:0000256" key="6">
    <source>
        <dbReference type="ARBA" id="ARBA00022801"/>
    </source>
</evidence>
<proteinExistence type="inferred from homology"/>
<dbReference type="InterPro" id="IPR029346">
    <property type="entry name" value="USP_C"/>
</dbReference>
<evidence type="ECO:0000256" key="7">
    <source>
        <dbReference type="ARBA" id="ARBA00022807"/>
    </source>
</evidence>
<dbReference type="EMBL" id="JAJJMB010008334">
    <property type="protein sequence ID" value="KAI3924403.1"/>
    <property type="molecule type" value="Genomic_DNA"/>
</dbReference>
<dbReference type="EC" id="3.4.19.12" evidence="3"/>
<evidence type="ECO:0000256" key="1">
    <source>
        <dbReference type="ARBA" id="ARBA00000707"/>
    </source>
</evidence>
<reference evidence="9" key="1">
    <citation type="submission" date="2022-04" db="EMBL/GenBank/DDBJ databases">
        <title>A functionally conserved STORR gene fusion in Papaver species that diverged 16.8 million years ago.</title>
        <authorList>
            <person name="Catania T."/>
        </authorList>
    </citation>
    <scope>NUCLEOTIDE SEQUENCE</scope>
    <source>
        <strain evidence="9">S-188037</strain>
    </source>
</reference>
<comment type="catalytic activity">
    <reaction evidence="1">
        <text>Thiol-dependent hydrolysis of ester, thioester, amide, peptide and isopeptide bonds formed by the C-terminal Gly of ubiquitin (a 76-residue protein attached to proteins as an intracellular targeting signal).</text>
        <dbReference type="EC" id="3.4.19.12"/>
    </reaction>
</comment>
<evidence type="ECO:0000256" key="4">
    <source>
        <dbReference type="ARBA" id="ARBA00022670"/>
    </source>
</evidence>
<dbReference type="Pfam" id="PF14533">
    <property type="entry name" value="USP7_C2"/>
    <property type="match status" value="1"/>
</dbReference>
<feature type="domain" description="Ubiquitin carboxyl-terminal hydrolase C-terminal" evidence="8">
    <location>
        <begin position="105"/>
        <end position="339"/>
    </location>
</feature>
<evidence type="ECO:0000256" key="5">
    <source>
        <dbReference type="ARBA" id="ARBA00022786"/>
    </source>
</evidence>
<comment type="similarity">
    <text evidence="2">Belongs to the peptidase C19 family.</text>
</comment>
<protein>
    <recommendedName>
        <fullName evidence="3">ubiquitinyl hydrolase 1</fullName>
        <ecNumber evidence="3">3.4.19.12</ecNumber>
    </recommendedName>
</protein>
<organism evidence="9 10">
    <name type="scientific">Papaver atlanticum</name>
    <dbReference type="NCBI Taxonomy" id="357466"/>
    <lineage>
        <taxon>Eukaryota</taxon>
        <taxon>Viridiplantae</taxon>
        <taxon>Streptophyta</taxon>
        <taxon>Embryophyta</taxon>
        <taxon>Tracheophyta</taxon>
        <taxon>Spermatophyta</taxon>
        <taxon>Magnoliopsida</taxon>
        <taxon>Ranunculales</taxon>
        <taxon>Papaveraceae</taxon>
        <taxon>Papaveroideae</taxon>
        <taxon>Papaver</taxon>
    </lineage>
</organism>
<evidence type="ECO:0000313" key="10">
    <source>
        <dbReference type="Proteomes" id="UP001202328"/>
    </source>
</evidence>
<keyword evidence="6" id="KW-0378">Hydrolase</keyword>
<accession>A0AAD4XLM2</accession>
<dbReference type="GO" id="GO:0006508">
    <property type="term" value="P:proteolysis"/>
    <property type="evidence" value="ECO:0007669"/>
    <property type="project" value="UniProtKB-KW"/>
</dbReference>
<evidence type="ECO:0000313" key="9">
    <source>
        <dbReference type="EMBL" id="KAI3924403.1"/>
    </source>
</evidence>